<organism evidence="1 2">
    <name type="scientific">Candidatus Nitrosocosmicus oleophilus</name>
    <dbReference type="NCBI Taxonomy" id="1353260"/>
    <lineage>
        <taxon>Archaea</taxon>
        <taxon>Nitrososphaerota</taxon>
        <taxon>Nitrososphaeria</taxon>
        <taxon>Nitrososphaerales</taxon>
        <taxon>Nitrososphaeraceae</taxon>
        <taxon>Candidatus Nitrosocosmicus</taxon>
    </lineage>
</organism>
<dbReference type="KEGG" id="taa:NMY3_02601"/>
<protein>
    <submittedName>
        <fullName evidence="1">Uncharacterized protein</fullName>
    </submittedName>
</protein>
<dbReference type="AlphaFoldDB" id="A0A654MBE9"/>
<keyword evidence="2" id="KW-1185">Reference proteome</keyword>
<sequence>MTSTLKEPQCLGIIQQQLGSGLTHPCSEKSLGNHRMTVIDLQITFSSENLFTYVRWTCRFCRTYYQIQEISNKNPRYAVTA</sequence>
<proteinExistence type="predicted"/>
<dbReference type="Proteomes" id="UP000058925">
    <property type="component" value="Chromosome"/>
</dbReference>
<dbReference type="EMBL" id="CP012850">
    <property type="protein sequence ID" value="ALI36792.1"/>
    <property type="molecule type" value="Genomic_DNA"/>
</dbReference>
<name>A0A654MBE9_9ARCH</name>
<evidence type="ECO:0000313" key="1">
    <source>
        <dbReference type="EMBL" id="ALI36792.1"/>
    </source>
</evidence>
<evidence type="ECO:0000313" key="2">
    <source>
        <dbReference type="Proteomes" id="UP000058925"/>
    </source>
</evidence>
<accession>A0A654MBE9</accession>
<gene>
    <name evidence="1" type="ORF">NMY3_02601</name>
</gene>
<reference evidence="2" key="1">
    <citation type="submission" date="2015-10" db="EMBL/GenBank/DDBJ databases">
        <title>Niche specialization of a soil ammonia-oxidizing archaeon, Candidatus Nitrosocosmicus oleophilus.</title>
        <authorList>
            <person name="Jung M.-Y."/>
            <person name="Rhee S.-K."/>
        </authorList>
    </citation>
    <scope>NUCLEOTIDE SEQUENCE [LARGE SCALE GENOMIC DNA]</scope>
    <source>
        <strain evidence="2">MY3</strain>
    </source>
</reference>